<comment type="caution">
    <text evidence="1">The sequence shown here is derived from an EMBL/GenBank/DDBJ whole genome shotgun (WGS) entry which is preliminary data.</text>
</comment>
<keyword evidence="2" id="KW-1185">Reference proteome</keyword>
<reference evidence="1 2" key="1">
    <citation type="journal article" date="2018" name="Sci. Rep.">
        <title>Comparative analysis of the Pocillopora damicornis genome highlights role of immune system in coral evolution.</title>
        <authorList>
            <person name="Cunning R."/>
            <person name="Bay R.A."/>
            <person name="Gillette P."/>
            <person name="Baker A.C."/>
            <person name="Traylor-Knowles N."/>
        </authorList>
    </citation>
    <scope>NUCLEOTIDE SEQUENCE [LARGE SCALE GENOMIC DNA]</scope>
    <source>
        <strain evidence="1">RSMAS</strain>
        <tissue evidence="1">Whole animal</tissue>
    </source>
</reference>
<dbReference type="Gene3D" id="3.90.70.120">
    <property type="match status" value="1"/>
</dbReference>
<evidence type="ECO:0000313" key="2">
    <source>
        <dbReference type="Proteomes" id="UP000275408"/>
    </source>
</evidence>
<proteinExistence type="predicted"/>
<evidence type="ECO:0000313" key="1">
    <source>
        <dbReference type="EMBL" id="RMX54887.1"/>
    </source>
</evidence>
<dbReference type="EMBL" id="RCHS01001168">
    <property type="protein sequence ID" value="RMX54887.1"/>
    <property type="molecule type" value="Genomic_DNA"/>
</dbReference>
<gene>
    <name evidence="1" type="ORF">pdam_00015097</name>
</gene>
<organism evidence="1 2">
    <name type="scientific">Pocillopora damicornis</name>
    <name type="common">Cauliflower coral</name>
    <name type="synonym">Millepora damicornis</name>
    <dbReference type="NCBI Taxonomy" id="46731"/>
    <lineage>
        <taxon>Eukaryota</taxon>
        <taxon>Metazoa</taxon>
        <taxon>Cnidaria</taxon>
        <taxon>Anthozoa</taxon>
        <taxon>Hexacorallia</taxon>
        <taxon>Scleractinia</taxon>
        <taxon>Astrocoeniina</taxon>
        <taxon>Pocilloporidae</taxon>
        <taxon>Pocillopora</taxon>
    </lineage>
</organism>
<sequence length="422" mass="48376">MLKCLSQKGRKLQRYVWSRLRKNQTKSSKVHRLIATGSKSRHKTSVRLVQKMRRKPIFRTRKVNSAMRYVNNEYKSLTHRGNCTKYKLCNDVEENPGPAMHHNHIKKGDVVVFGQNAGQECVAMSLCALIYHNVKGISNPGDLKQIVHIGNQLYSSLSKLARQSFLLLTELPTMLTVLQGNYQLEYSASYSDNVHGETTIERYQYCMGLKRAFESLISEQYRLLILKVGCIAVGIIYCVDNPHFKVCDSCKRNNLVQYFQSLYGVIDVYELKGLHITNEQQCKDVLNTPSDQQNCFKNHYCFAIDLYSLCYSIISLCGYWNSNTLDAIIQNGTRLNNTMQSEHHLASIYIRNSVTIFGIKINLDVEKLSHRKLTKLPESQISLKTLILRNNGKTEFLMCISSYCAACSYQQNTTVRLFSLLT</sequence>
<protein>
    <recommendedName>
        <fullName evidence="3">Peptidase C76 domain-containing protein</fullName>
    </recommendedName>
</protein>
<name>A0A3M6UMH9_POCDA</name>
<dbReference type="Proteomes" id="UP000275408">
    <property type="component" value="Unassembled WGS sequence"/>
</dbReference>
<evidence type="ECO:0008006" key="3">
    <source>
        <dbReference type="Google" id="ProtNLM"/>
    </source>
</evidence>
<dbReference type="AlphaFoldDB" id="A0A3M6UMH9"/>
<accession>A0A3M6UMH9</accession>